<dbReference type="InParanoid" id="A7TLK6"/>
<evidence type="ECO:0000313" key="1">
    <source>
        <dbReference type="EMBL" id="EDO16892.1"/>
    </source>
</evidence>
<protein>
    <submittedName>
        <fullName evidence="1">Uncharacterized protein</fullName>
    </submittedName>
</protein>
<dbReference type="EMBL" id="DS480415">
    <property type="protein sequence ID" value="EDO16892.1"/>
    <property type="molecule type" value="Genomic_DNA"/>
</dbReference>
<accession>A7TLK6</accession>
<dbReference type="OrthoDB" id="4070021at2759"/>
<dbReference type="PhylomeDB" id="A7TLK6"/>
<dbReference type="KEGG" id="vpo:Kpol_1024p46"/>
<dbReference type="OMA" id="IRTRWIV"/>
<dbReference type="Proteomes" id="UP000000267">
    <property type="component" value="Unassembled WGS sequence"/>
</dbReference>
<dbReference type="eggNOG" id="ENOG502SEX1">
    <property type="taxonomic scope" value="Eukaryota"/>
</dbReference>
<name>A7TLK6_VANPO</name>
<keyword evidence="2" id="KW-1185">Reference proteome</keyword>
<reference evidence="1 2" key="1">
    <citation type="journal article" date="2007" name="Proc. Natl. Acad. Sci. U.S.A.">
        <title>Independent sorting-out of thousands of duplicated gene pairs in two yeast species descended from a whole-genome duplication.</title>
        <authorList>
            <person name="Scannell D.R."/>
            <person name="Frank A.C."/>
            <person name="Conant G.C."/>
            <person name="Byrne K.P."/>
            <person name="Woolfit M."/>
            <person name="Wolfe K.H."/>
        </authorList>
    </citation>
    <scope>NUCLEOTIDE SEQUENCE [LARGE SCALE GENOMIC DNA]</scope>
    <source>
        <strain evidence="2">ATCC 22028 / DSM 70294 / BCRC 21397 / CBS 2163 / NBRC 10782 / NRRL Y-8283 / UCD 57-17</strain>
    </source>
</reference>
<dbReference type="AlphaFoldDB" id="A7TLK6"/>
<sequence>MAISSIFKAKRPHSPDNIGISNYKKQRLIEDFSNLRIGDTPSSKVNLAENVPINVKIHAPNFLDTDSKFDSVHDFYSKIYEQLINERLQLIKWVDPKKLLYEKWFEWVKSRIAPINSGYNEEDDDMMIDDGYNNYMMDYDNDTPMD</sequence>
<dbReference type="GeneID" id="5545076"/>
<evidence type="ECO:0000313" key="2">
    <source>
        <dbReference type="Proteomes" id="UP000000267"/>
    </source>
</evidence>
<dbReference type="HOGENOM" id="CLU_138673_0_0_1"/>
<dbReference type="RefSeq" id="XP_001644750.1">
    <property type="nucleotide sequence ID" value="XM_001644700.1"/>
</dbReference>
<dbReference type="FunCoup" id="A7TLK6">
    <property type="interactions" value="41"/>
</dbReference>
<gene>
    <name evidence="1" type="ORF">Kpol_1024p46</name>
</gene>
<organism evidence="2">
    <name type="scientific">Vanderwaltozyma polyspora (strain ATCC 22028 / DSM 70294 / BCRC 21397 / CBS 2163 / NBRC 10782 / NRRL Y-8283 / UCD 57-17)</name>
    <name type="common">Kluyveromyces polysporus</name>
    <dbReference type="NCBI Taxonomy" id="436907"/>
    <lineage>
        <taxon>Eukaryota</taxon>
        <taxon>Fungi</taxon>
        <taxon>Dikarya</taxon>
        <taxon>Ascomycota</taxon>
        <taxon>Saccharomycotina</taxon>
        <taxon>Saccharomycetes</taxon>
        <taxon>Saccharomycetales</taxon>
        <taxon>Saccharomycetaceae</taxon>
        <taxon>Vanderwaltozyma</taxon>
    </lineage>
</organism>
<proteinExistence type="predicted"/>